<dbReference type="Proteomes" id="UP000187012">
    <property type="component" value="Unassembled WGS sequence"/>
</dbReference>
<proteinExistence type="predicted"/>
<dbReference type="SUPFAM" id="SSF53335">
    <property type="entry name" value="S-adenosyl-L-methionine-dependent methyltransferases"/>
    <property type="match status" value="1"/>
</dbReference>
<organism evidence="1 2">
    <name type="scientific">Paraburkholderia ribeironis</name>
    <dbReference type="NCBI Taxonomy" id="1247936"/>
    <lineage>
        <taxon>Bacteria</taxon>
        <taxon>Pseudomonadati</taxon>
        <taxon>Pseudomonadota</taxon>
        <taxon>Betaproteobacteria</taxon>
        <taxon>Burkholderiales</taxon>
        <taxon>Burkholderiaceae</taxon>
        <taxon>Paraburkholderia</taxon>
    </lineage>
</organism>
<evidence type="ECO:0000313" key="2">
    <source>
        <dbReference type="Proteomes" id="UP000187012"/>
    </source>
</evidence>
<reference evidence="1 2" key="1">
    <citation type="submission" date="2016-12" db="EMBL/GenBank/DDBJ databases">
        <authorList>
            <person name="Song W.-J."/>
            <person name="Kurnit D.M."/>
        </authorList>
    </citation>
    <scope>NUCLEOTIDE SEQUENCE [LARGE SCALE GENOMIC DNA]</scope>
    <source>
        <strain evidence="1 2">STM7296</strain>
    </source>
</reference>
<evidence type="ECO:0008006" key="3">
    <source>
        <dbReference type="Google" id="ProtNLM"/>
    </source>
</evidence>
<keyword evidence="2" id="KW-1185">Reference proteome</keyword>
<dbReference type="AlphaFoldDB" id="A0A1N7S9A2"/>
<protein>
    <recommendedName>
        <fullName evidence="3">Class I SAM-dependent methyltransferase</fullName>
    </recommendedName>
</protein>
<accession>A0A1N7S9A2</accession>
<dbReference type="InterPro" id="IPR029063">
    <property type="entry name" value="SAM-dependent_MTases_sf"/>
</dbReference>
<evidence type="ECO:0000313" key="1">
    <source>
        <dbReference type="EMBL" id="SIT43966.1"/>
    </source>
</evidence>
<dbReference type="Pfam" id="PF13578">
    <property type="entry name" value="Methyltransf_24"/>
    <property type="match status" value="1"/>
</dbReference>
<sequence>MVSVTGAVSARVSQFQAALQRKSFSHYRESFAEDLSFTEAVGKYPDRNALYAYMHHYLKYLAPEELREHRSYFSSHRRGFGEDAFHAMWWLLLREYQPRYCLEIGVYRGQVTSLVGLIAKLCAFECEVHGISPFSPAADTVSKYLKNIDYLEDTLASNRRFGLPDPQFLKALSTDTVAVQHIRSKVWNLIYIDGNHDYEVALADYTLCRDSLAPGGLLVMDDSSLYTDYRPAKFSFGGHPGPSRVVKELASSELRFLGGVGHNNVFSNR</sequence>
<dbReference type="Gene3D" id="3.40.50.150">
    <property type="entry name" value="Vaccinia Virus protein VP39"/>
    <property type="match status" value="1"/>
</dbReference>
<name>A0A1N7S9A2_9BURK</name>
<gene>
    <name evidence="1" type="ORF">BN2475_450165</name>
</gene>
<dbReference type="EMBL" id="CYGX02000045">
    <property type="protein sequence ID" value="SIT43966.1"/>
    <property type="molecule type" value="Genomic_DNA"/>
</dbReference>